<evidence type="ECO:0000313" key="2">
    <source>
        <dbReference type="EMBL" id="CAA9578744.1"/>
    </source>
</evidence>
<accession>A0A6J4VGH5</accession>
<name>A0A6J4VGH5_9BACT</name>
<dbReference type="EMBL" id="CADCWK010000416">
    <property type="protein sequence ID" value="CAA9578744.1"/>
    <property type="molecule type" value="Genomic_DNA"/>
</dbReference>
<protein>
    <submittedName>
        <fullName evidence="2">Uncharacterized protein</fullName>
    </submittedName>
</protein>
<dbReference type="AlphaFoldDB" id="A0A6J4VGH5"/>
<feature type="compositionally biased region" description="Low complexity" evidence="1">
    <location>
        <begin position="35"/>
        <end position="58"/>
    </location>
</feature>
<feature type="non-terminal residue" evidence="2">
    <location>
        <position position="58"/>
    </location>
</feature>
<reference evidence="2" key="1">
    <citation type="submission" date="2020-02" db="EMBL/GenBank/DDBJ databases">
        <authorList>
            <person name="Meier V. D."/>
        </authorList>
    </citation>
    <scope>NUCLEOTIDE SEQUENCE</scope>
    <source>
        <strain evidence="2">AVDCRST_MAG33</strain>
    </source>
</reference>
<proteinExistence type="predicted"/>
<feature type="region of interest" description="Disordered" evidence="1">
    <location>
        <begin position="1"/>
        <end position="58"/>
    </location>
</feature>
<gene>
    <name evidence="2" type="ORF">AVDCRST_MAG33-3359</name>
</gene>
<organism evidence="2">
    <name type="scientific">uncultured Thermomicrobiales bacterium</name>
    <dbReference type="NCBI Taxonomy" id="1645740"/>
    <lineage>
        <taxon>Bacteria</taxon>
        <taxon>Pseudomonadati</taxon>
        <taxon>Thermomicrobiota</taxon>
        <taxon>Thermomicrobia</taxon>
        <taxon>Thermomicrobiales</taxon>
        <taxon>environmental samples</taxon>
    </lineage>
</organism>
<feature type="non-terminal residue" evidence="2">
    <location>
        <position position="1"/>
    </location>
</feature>
<sequence>CTATSSKCPRWSRPGGSTSTPTLAGRPSGPRCRSTRSLAASAGRSGTGSSSSGWHWSG</sequence>
<evidence type="ECO:0000256" key="1">
    <source>
        <dbReference type="SAM" id="MobiDB-lite"/>
    </source>
</evidence>